<dbReference type="GO" id="GO:0035598">
    <property type="term" value="F:tRNA (N(6)-L-threonylcarbamoyladenosine(37)-C(2))-methylthiotransferase activity"/>
    <property type="evidence" value="ECO:0007669"/>
    <property type="project" value="UniProtKB-EC"/>
</dbReference>
<keyword evidence="4" id="KW-0004">4Fe-4S</keyword>
<dbReference type="InterPro" id="IPR005839">
    <property type="entry name" value="Methylthiotransferase"/>
</dbReference>
<sequence length="455" mass="51731">MIQQPYSVSFYTLGCRLNQVETAHLCEIFRQQGYTIKAFGEHTDICIINTCSVTGQSEARCRNMVRGVLRKHPQTFMIVVGCYAQVGLDVLRTIPGIDMIVGTDRKYQVLDYLTPLFQKENGLQILLKQPAPLIFHSTDIAEEDFTIEAVGHFVKHTRANIKIQDGCNFFCSYCIVPYTRGRDRSRVFDDIRKEALQLIERGHQEIVITGVNIGTYSSQGHDFLDILKMLEDLEGVQRIRITSIEPMTIPEGITEYIASSRKLCHFFHIPLQSGDNQILQQMNRRYTREEFSAFVTTLADSVPDINIGTDIIVGFPGEGEQEFEHSRQLLEELPINYAHVFSFSPREGTPAATMDGRVPSETIKQRSQILRTLSQQKRRVFYERYVGKTVTVLFEQQERNGLFTGYTDNYMKVGVSTEATLSNSFRRVTITSVNDAAIAVGHLQTDPQTPEETKT</sequence>
<dbReference type="InterPro" id="IPR058240">
    <property type="entry name" value="rSAM_sf"/>
</dbReference>
<evidence type="ECO:0000313" key="14">
    <source>
        <dbReference type="EMBL" id="PIE34822.1"/>
    </source>
</evidence>
<dbReference type="InterPro" id="IPR013848">
    <property type="entry name" value="Methylthiotransferase_N"/>
</dbReference>
<dbReference type="PROSITE" id="PS01278">
    <property type="entry name" value="MTTASE_RADICAL"/>
    <property type="match status" value="1"/>
</dbReference>
<keyword evidence="7" id="KW-0479">Metal-binding</keyword>
<comment type="cofactor">
    <cofactor evidence="1">
        <name>[4Fe-4S] cluster</name>
        <dbReference type="ChEBI" id="CHEBI:49883"/>
    </cofactor>
</comment>
<dbReference type="PANTHER" id="PTHR11918">
    <property type="entry name" value="RADICAL SAM PROTEINS"/>
    <property type="match status" value="1"/>
</dbReference>
<gene>
    <name evidence="14" type="ORF">CSA56_06710</name>
</gene>
<dbReference type="InterPro" id="IPR020612">
    <property type="entry name" value="Methylthiotransferase_CS"/>
</dbReference>
<dbReference type="NCBIfam" id="TIGR01579">
    <property type="entry name" value="MiaB-like-C"/>
    <property type="match status" value="1"/>
</dbReference>
<dbReference type="SUPFAM" id="SSF102114">
    <property type="entry name" value="Radical SAM enzymes"/>
    <property type="match status" value="1"/>
</dbReference>
<feature type="domain" description="MTTase N-terminal" evidence="12">
    <location>
        <begin position="6"/>
        <end position="118"/>
    </location>
</feature>
<protein>
    <recommendedName>
        <fullName evidence="3">tRNA (N(6)-L-threonylcarbamoyladenosine(37)-C(2))-methylthiotransferase</fullName>
        <ecNumber evidence="3">2.8.4.5</ecNumber>
    </recommendedName>
    <alternativeName>
        <fullName evidence="10">tRNA-t(6)A37 methylthiotransferase</fullName>
    </alternativeName>
</protein>
<dbReference type="SMART" id="SM00729">
    <property type="entry name" value="Elp3"/>
    <property type="match status" value="1"/>
</dbReference>
<dbReference type="Pfam" id="PF01938">
    <property type="entry name" value="TRAM"/>
    <property type="match status" value="1"/>
</dbReference>
<keyword evidence="6" id="KW-0949">S-adenosyl-L-methionine</keyword>
<evidence type="ECO:0000256" key="10">
    <source>
        <dbReference type="ARBA" id="ARBA00031213"/>
    </source>
</evidence>
<dbReference type="InterPro" id="IPR006467">
    <property type="entry name" value="MiaB-like_bact"/>
</dbReference>
<reference evidence="14 15" key="1">
    <citation type="submission" date="2017-10" db="EMBL/GenBank/DDBJ databases">
        <title>Novel microbial diversity and functional potential in the marine mammal oral microbiome.</title>
        <authorList>
            <person name="Dudek N.K."/>
            <person name="Sun C.L."/>
            <person name="Burstein D."/>
            <person name="Kantor R.S."/>
            <person name="Aliaga Goltsman D.S."/>
            <person name="Bik E.M."/>
            <person name="Thomas B.C."/>
            <person name="Banfield J.F."/>
            <person name="Relman D.A."/>
        </authorList>
    </citation>
    <scope>NUCLEOTIDE SEQUENCE [LARGE SCALE GENOMIC DNA]</scope>
    <source>
        <strain evidence="14">DOLJORAL78_47_16</strain>
    </source>
</reference>
<dbReference type="SFLD" id="SFLDS00029">
    <property type="entry name" value="Radical_SAM"/>
    <property type="match status" value="1"/>
</dbReference>
<name>A0A2G6KIJ1_9BACT</name>
<comment type="caution">
    <text evidence="14">The sequence shown here is derived from an EMBL/GenBank/DDBJ whole genome shotgun (WGS) entry which is preliminary data.</text>
</comment>
<evidence type="ECO:0000256" key="7">
    <source>
        <dbReference type="ARBA" id="ARBA00022723"/>
    </source>
</evidence>
<dbReference type="InterPro" id="IPR002792">
    <property type="entry name" value="TRAM_dom"/>
</dbReference>
<evidence type="ECO:0000256" key="4">
    <source>
        <dbReference type="ARBA" id="ARBA00022485"/>
    </source>
</evidence>
<evidence type="ECO:0000259" key="12">
    <source>
        <dbReference type="PROSITE" id="PS51449"/>
    </source>
</evidence>
<comment type="catalytic activity">
    <reaction evidence="11">
        <text>N(6)-L-threonylcarbamoyladenosine(37) in tRNA + (sulfur carrier)-SH + AH2 + 2 S-adenosyl-L-methionine = 2-methylsulfanyl-N(6)-L-threonylcarbamoyladenosine(37) in tRNA + (sulfur carrier)-H + 5'-deoxyadenosine + L-methionine + A + S-adenosyl-L-homocysteine + 2 H(+)</text>
        <dbReference type="Rhea" id="RHEA:37075"/>
        <dbReference type="Rhea" id="RHEA-COMP:10163"/>
        <dbReference type="Rhea" id="RHEA-COMP:11092"/>
        <dbReference type="Rhea" id="RHEA-COMP:14737"/>
        <dbReference type="Rhea" id="RHEA-COMP:14739"/>
        <dbReference type="ChEBI" id="CHEBI:13193"/>
        <dbReference type="ChEBI" id="CHEBI:15378"/>
        <dbReference type="ChEBI" id="CHEBI:17319"/>
        <dbReference type="ChEBI" id="CHEBI:17499"/>
        <dbReference type="ChEBI" id="CHEBI:29917"/>
        <dbReference type="ChEBI" id="CHEBI:57844"/>
        <dbReference type="ChEBI" id="CHEBI:57856"/>
        <dbReference type="ChEBI" id="CHEBI:59789"/>
        <dbReference type="ChEBI" id="CHEBI:64428"/>
        <dbReference type="ChEBI" id="CHEBI:74418"/>
        <dbReference type="ChEBI" id="CHEBI:74420"/>
        <dbReference type="EC" id="2.8.4.5"/>
    </reaction>
</comment>
<evidence type="ECO:0000256" key="11">
    <source>
        <dbReference type="ARBA" id="ARBA00051661"/>
    </source>
</evidence>
<dbReference type="PROSITE" id="PS51449">
    <property type="entry name" value="MTTASE_N"/>
    <property type="match status" value="1"/>
</dbReference>
<evidence type="ECO:0000256" key="2">
    <source>
        <dbReference type="ARBA" id="ARBA00002399"/>
    </source>
</evidence>
<accession>A0A2G6KIJ1</accession>
<dbReference type="EC" id="2.8.4.5" evidence="3"/>
<evidence type="ECO:0000256" key="5">
    <source>
        <dbReference type="ARBA" id="ARBA00022679"/>
    </source>
</evidence>
<dbReference type="EMBL" id="PDSK01000075">
    <property type="protein sequence ID" value="PIE34822.1"/>
    <property type="molecule type" value="Genomic_DNA"/>
</dbReference>
<dbReference type="FunFam" id="3.80.30.20:FF:000001">
    <property type="entry name" value="tRNA-2-methylthio-N(6)-dimethylallyladenosine synthase 2"/>
    <property type="match status" value="1"/>
</dbReference>
<evidence type="ECO:0000313" key="15">
    <source>
        <dbReference type="Proteomes" id="UP000230821"/>
    </source>
</evidence>
<dbReference type="InterPro" id="IPR006638">
    <property type="entry name" value="Elp3/MiaA/NifB-like_rSAM"/>
</dbReference>
<evidence type="ECO:0000259" key="13">
    <source>
        <dbReference type="PROSITE" id="PS51918"/>
    </source>
</evidence>
<dbReference type="Pfam" id="PF00919">
    <property type="entry name" value="UPF0004"/>
    <property type="match status" value="1"/>
</dbReference>
<dbReference type="Proteomes" id="UP000230821">
    <property type="component" value="Unassembled WGS sequence"/>
</dbReference>
<dbReference type="SFLD" id="SFLDG01061">
    <property type="entry name" value="methylthiotransferase"/>
    <property type="match status" value="1"/>
</dbReference>
<dbReference type="AlphaFoldDB" id="A0A2G6KIJ1"/>
<dbReference type="GO" id="GO:0051539">
    <property type="term" value="F:4 iron, 4 sulfur cluster binding"/>
    <property type="evidence" value="ECO:0007669"/>
    <property type="project" value="UniProtKB-KW"/>
</dbReference>
<dbReference type="Gene3D" id="3.40.50.12160">
    <property type="entry name" value="Methylthiotransferase, N-terminal domain"/>
    <property type="match status" value="1"/>
</dbReference>
<dbReference type="CDD" id="cd01335">
    <property type="entry name" value="Radical_SAM"/>
    <property type="match status" value="1"/>
</dbReference>
<dbReference type="Pfam" id="PF04055">
    <property type="entry name" value="Radical_SAM"/>
    <property type="match status" value="1"/>
</dbReference>
<dbReference type="SFLD" id="SFLDG01082">
    <property type="entry name" value="B12-binding_domain_containing"/>
    <property type="match status" value="1"/>
</dbReference>
<keyword evidence="8" id="KW-0408">Iron</keyword>
<organism evidence="14 15">
    <name type="scientific">candidate division KSB3 bacterium</name>
    <dbReference type="NCBI Taxonomy" id="2044937"/>
    <lineage>
        <taxon>Bacteria</taxon>
        <taxon>candidate division KSB3</taxon>
    </lineage>
</organism>
<dbReference type="GO" id="GO:0046872">
    <property type="term" value="F:metal ion binding"/>
    <property type="evidence" value="ECO:0007669"/>
    <property type="project" value="UniProtKB-KW"/>
</dbReference>
<evidence type="ECO:0000256" key="8">
    <source>
        <dbReference type="ARBA" id="ARBA00023004"/>
    </source>
</evidence>
<evidence type="ECO:0000256" key="9">
    <source>
        <dbReference type="ARBA" id="ARBA00023014"/>
    </source>
</evidence>
<dbReference type="NCBIfam" id="TIGR00089">
    <property type="entry name" value="MiaB/RimO family radical SAM methylthiotransferase"/>
    <property type="match status" value="1"/>
</dbReference>
<dbReference type="InterPro" id="IPR007197">
    <property type="entry name" value="rSAM"/>
</dbReference>
<feature type="domain" description="Radical SAM core" evidence="13">
    <location>
        <begin position="153"/>
        <end position="383"/>
    </location>
</feature>
<proteinExistence type="predicted"/>
<evidence type="ECO:0000256" key="1">
    <source>
        <dbReference type="ARBA" id="ARBA00001966"/>
    </source>
</evidence>
<dbReference type="InterPro" id="IPR038135">
    <property type="entry name" value="Methylthiotransferase_N_sf"/>
</dbReference>
<keyword evidence="5 14" id="KW-0808">Transferase</keyword>
<dbReference type="PROSITE" id="PS51918">
    <property type="entry name" value="RADICAL_SAM"/>
    <property type="match status" value="1"/>
</dbReference>
<comment type="function">
    <text evidence="2">Catalyzes the methylthiolation of N6-threonylcarbamoyladenosine (t(6)A), leading to the formation of 2-methylthio-N6-threonylcarbamoyladenosine (ms(2)t(6)A) at position 37 in tRNAs that read codons beginning with adenine.</text>
</comment>
<dbReference type="Gene3D" id="3.80.30.20">
    <property type="entry name" value="tm_1862 like domain"/>
    <property type="match status" value="1"/>
</dbReference>
<dbReference type="PANTHER" id="PTHR11918:SF45">
    <property type="entry name" value="THREONYLCARBAMOYLADENOSINE TRNA METHYLTHIOTRANSFERASE"/>
    <property type="match status" value="1"/>
</dbReference>
<evidence type="ECO:0000256" key="3">
    <source>
        <dbReference type="ARBA" id="ARBA00013273"/>
    </source>
</evidence>
<keyword evidence="9" id="KW-0411">Iron-sulfur</keyword>
<evidence type="ECO:0000256" key="6">
    <source>
        <dbReference type="ARBA" id="ARBA00022691"/>
    </source>
</evidence>
<dbReference type="InterPro" id="IPR023404">
    <property type="entry name" value="rSAM_horseshoe"/>
</dbReference>